<dbReference type="InterPro" id="IPR037034">
    <property type="entry name" value="RNA_pol_Rpb2_2_sf"/>
</dbReference>
<evidence type="ECO:0000313" key="10">
    <source>
        <dbReference type="Proteomes" id="UP000054937"/>
    </source>
</evidence>
<dbReference type="OrthoDB" id="354126at2759"/>
<accession>A0A0V0QR82</accession>
<keyword evidence="6" id="KW-0804">Transcription</keyword>
<evidence type="ECO:0000256" key="6">
    <source>
        <dbReference type="ARBA" id="ARBA00023163"/>
    </source>
</evidence>
<dbReference type="Pfam" id="PF04563">
    <property type="entry name" value="RNA_pol_Rpb2_1"/>
    <property type="match status" value="1"/>
</dbReference>
<evidence type="ECO:0000256" key="5">
    <source>
        <dbReference type="ARBA" id="ARBA00022695"/>
    </source>
</evidence>
<evidence type="ECO:0000256" key="1">
    <source>
        <dbReference type="ARBA" id="ARBA00006835"/>
    </source>
</evidence>
<dbReference type="Pfam" id="PF04561">
    <property type="entry name" value="RNA_pol_Rpb2_2"/>
    <property type="match status" value="1"/>
</dbReference>
<dbReference type="EMBL" id="LDAU01000110">
    <property type="protein sequence ID" value="KRX04818.1"/>
    <property type="molecule type" value="Genomic_DNA"/>
</dbReference>
<evidence type="ECO:0000313" key="9">
    <source>
        <dbReference type="EMBL" id="KRX04818.1"/>
    </source>
</evidence>
<evidence type="ECO:0000256" key="3">
    <source>
        <dbReference type="ARBA" id="ARBA00022478"/>
    </source>
</evidence>
<dbReference type="InterPro" id="IPR007644">
    <property type="entry name" value="RNA_pol_bsu_protrusion"/>
</dbReference>
<feature type="domain" description="RNA polymerase Rpb2" evidence="7">
    <location>
        <begin position="228"/>
        <end position="387"/>
    </location>
</feature>
<dbReference type="SUPFAM" id="SSF64484">
    <property type="entry name" value="beta and beta-prime subunits of DNA dependent RNA-polymerase"/>
    <property type="match status" value="1"/>
</dbReference>
<evidence type="ECO:0000256" key="4">
    <source>
        <dbReference type="ARBA" id="ARBA00022679"/>
    </source>
</evidence>
<comment type="similarity">
    <text evidence="1">Belongs to the RNA polymerase beta chain family.</text>
</comment>
<dbReference type="AlphaFoldDB" id="A0A0V0QR82"/>
<keyword evidence="10" id="KW-1185">Reference proteome</keyword>
<dbReference type="Gene3D" id="3.90.1110.10">
    <property type="entry name" value="RNA polymerase Rpb2, domain 2"/>
    <property type="match status" value="1"/>
</dbReference>
<feature type="domain" description="RNA polymerase beta subunit protrusion" evidence="8">
    <location>
        <begin position="22"/>
        <end position="420"/>
    </location>
</feature>
<dbReference type="GO" id="GO:0000428">
    <property type="term" value="C:DNA-directed RNA polymerase complex"/>
    <property type="evidence" value="ECO:0007669"/>
    <property type="project" value="UniProtKB-KW"/>
</dbReference>
<gene>
    <name evidence="9" type="ORF">PPERSA_06452</name>
</gene>
<reference evidence="9 10" key="1">
    <citation type="journal article" date="2015" name="Sci. Rep.">
        <title>Genome of the facultative scuticociliatosis pathogen Pseudocohnilembus persalinus provides insight into its virulence through horizontal gene transfer.</title>
        <authorList>
            <person name="Xiong J."/>
            <person name="Wang G."/>
            <person name="Cheng J."/>
            <person name="Tian M."/>
            <person name="Pan X."/>
            <person name="Warren A."/>
            <person name="Jiang C."/>
            <person name="Yuan D."/>
            <person name="Miao W."/>
        </authorList>
    </citation>
    <scope>NUCLEOTIDE SEQUENCE [LARGE SCALE GENOMIC DNA]</scope>
    <source>
        <strain evidence="9">36N120E</strain>
    </source>
</reference>
<dbReference type="GO" id="GO:0006351">
    <property type="term" value="P:DNA-templated transcription"/>
    <property type="evidence" value="ECO:0007669"/>
    <property type="project" value="InterPro"/>
</dbReference>
<dbReference type="InterPro" id="IPR007642">
    <property type="entry name" value="RNA_pol_Rpb2_2"/>
</dbReference>
<dbReference type="InParanoid" id="A0A0V0QR82"/>
<keyword evidence="4" id="KW-0808">Transferase</keyword>
<evidence type="ECO:0000259" key="8">
    <source>
        <dbReference type="Pfam" id="PF04563"/>
    </source>
</evidence>
<dbReference type="EC" id="2.7.7.6" evidence="2"/>
<protein>
    <recommendedName>
        <fullName evidence="2">DNA-directed RNA polymerase</fullName>
        <ecNumber evidence="2">2.7.7.6</ecNumber>
    </recommendedName>
</protein>
<dbReference type="Proteomes" id="UP000054937">
    <property type="component" value="Unassembled WGS sequence"/>
</dbReference>
<proteinExistence type="inferred from homology"/>
<keyword evidence="3" id="KW-0240">DNA-directed RNA polymerase</keyword>
<dbReference type="GO" id="GO:0003677">
    <property type="term" value="F:DNA binding"/>
    <property type="evidence" value="ECO:0007669"/>
    <property type="project" value="InterPro"/>
</dbReference>
<sequence>MQEQITQEDQWKIISCYFQEKGLVSQQIESFESFLDNLNDITRQYGEFRVAVTNQYNLGQDTDTSGRQEYRFKIISIRKNDNMIFQGDAIKPMEARLRSLTYSLEYFVDIEQKVFNILDGQEIQQGETQIYQKIKLCDMPIMVRSSLCCLHDLQPSTRIDYGECQLDQGGYFIINGSEKVIVAQERQAYNVVFLFSSKSEKEPWRIEINSMPETGGLPNKFTLVLENDNEQKGFVITAKIKGVNSGVPLFLLMRALGLRSDKEILEAIFYDLEDEDRLDTIQDTLEMLKPSTLQSAGYTNSKDCIKFIGNRTSSDQINKTQEYDEEFFYKRGQGIIQSYLLPHIGKEKASCRNKAFFIGYMVQRLLDAQLGKCGEDDRDHYGNKRIDMAGALMTQLFKEKFLKYIKTATTLTHKFIQEKSKRNKGEFNGQKIQGIKDFFDSTSLTRGLFNALATGNWGILLFLQQ</sequence>
<dbReference type="OMA" id="GKICPSE"/>
<dbReference type="InterPro" id="IPR015712">
    <property type="entry name" value="DNA-dir_RNA_pol_su2"/>
</dbReference>
<dbReference type="Gene3D" id="3.90.1100.10">
    <property type="match status" value="1"/>
</dbReference>
<evidence type="ECO:0000256" key="2">
    <source>
        <dbReference type="ARBA" id="ARBA00012418"/>
    </source>
</evidence>
<organism evidence="9 10">
    <name type="scientific">Pseudocohnilembus persalinus</name>
    <name type="common">Ciliate</name>
    <dbReference type="NCBI Taxonomy" id="266149"/>
    <lineage>
        <taxon>Eukaryota</taxon>
        <taxon>Sar</taxon>
        <taxon>Alveolata</taxon>
        <taxon>Ciliophora</taxon>
        <taxon>Intramacronucleata</taxon>
        <taxon>Oligohymenophorea</taxon>
        <taxon>Scuticociliatia</taxon>
        <taxon>Philasterida</taxon>
        <taxon>Pseudocohnilembidae</taxon>
        <taxon>Pseudocohnilembus</taxon>
    </lineage>
</organism>
<evidence type="ECO:0000259" key="7">
    <source>
        <dbReference type="Pfam" id="PF04561"/>
    </source>
</evidence>
<keyword evidence="5" id="KW-0548">Nucleotidyltransferase</keyword>
<dbReference type="PANTHER" id="PTHR20856">
    <property type="entry name" value="DNA-DIRECTED RNA POLYMERASE I SUBUNIT 2"/>
    <property type="match status" value="1"/>
</dbReference>
<dbReference type="GO" id="GO:0003899">
    <property type="term" value="F:DNA-directed RNA polymerase activity"/>
    <property type="evidence" value="ECO:0007669"/>
    <property type="project" value="UniProtKB-EC"/>
</dbReference>
<dbReference type="GO" id="GO:0032549">
    <property type="term" value="F:ribonucleoside binding"/>
    <property type="evidence" value="ECO:0007669"/>
    <property type="project" value="InterPro"/>
</dbReference>
<comment type="caution">
    <text evidence="9">The sequence shown here is derived from an EMBL/GenBank/DDBJ whole genome shotgun (WGS) entry which is preliminary data.</text>
</comment>
<name>A0A0V0QR82_PSEPJ</name>